<dbReference type="RefSeq" id="WP_152592976.1">
    <property type="nucleotide sequence ID" value="NZ_CP045232.1"/>
</dbReference>
<reference evidence="1 2" key="1">
    <citation type="submission" date="2019-10" db="EMBL/GenBank/DDBJ databases">
        <title>Genomic and transcriptomic insights into the perfect genentic adaptation of a filamentous nitrogen-fixing cyanobacterium to rice fields.</title>
        <authorList>
            <person name="Chen Z."/>
        </authorList>
    </citation>
    <scope>NUCLEOTIDE SEQUENCE [LARGE SCALE GENOMIC DNA]</scope>
    <source>
        <strain evidence="1">CCNUC1</strain>
    </source>
</reference>
<dbReference type="AlphaFoldDB" id="A0A5P8WKB5"/>
<keyword evidence="2" id="KW-1185">Reference proteome</keyword>
<protein>
    <recommendedName>
        <fullName evidence="3">DUF559 domain-containing protein</fullName>
    </recommendedName>
</protein>
<evidence type="ECO:0000313" key="1">
    <source>
        <dbReference type="EMBL" id="QFS52892.1"/>
    </source>
</evidence>
<evidence type="ECO:0008006" key="3">
    <source>
        <dbReference type="Google" id="ProtNLM"/>
    </source>
</evidence>
<accession>A0A5P8WKB5</accession>
<organism evidence="1 2">
    <name type="scientific">Nostoc sphaeroides CCNUC1</name>
    <dbReference type="NCBI Taxonomy" id="2653204"/>
    <lineage>
        <taxon>Bacteria</taxon>
        <taxon>Bacillati</taxon>
        <taxon>Cyanobacteriota</taxon>
        <taxon>Cyanophyceae</taxon>
        <taxon>Nostocales</taxon>
        <taxon>Nostocaceae</taxon>
        <taxon>Nostoc</taxon>
    </lineage>
</organism>
<proteinExistence type="predicted"/>
<gene>
    <name evidence="1" type="ORF">GXM_10156</name>
</gene>
<name>A0A5P8WKB5_9NOSO</name>
<evidence type="ECO:0000313" key="2">
    <source>
        <dbReference type="Proteomes" id="UP000326678"/>
    </source>
</evidence>
<dbReference type="EMBL" id="CP045232">
    <property type="protein sequence ID" value="QFS52892.1"/>
    <property type="molecule type" value="Genomic_DNA"/>
</dbReference>
<dbReference type="KEGG" id="nsh:GXM_10156"/>
<sequence>MTDIDISVHARLELKKEKNIKRKEKIFTTALSNCARKNFITQKDIKNARIKLEKHLSNTEELVLNTNEKITKTGRSKFSPIGEDVSVIPGVNEVVNNQGVPFYSNKRIYTWQGMRFRSQAEVEIAKALDRVNVLFLPNCLARLTDPRKTGSRGNMEPDFFVCYEGKCGILEVDGPSHKPETRVNEQERDRLFQHNGIAIVQRFTHSKCEQYPDDVVGEFLQLIKKIG</sequence>
<dbReference type="Proteomes" id="UP000326678">
    <property type="component" value="Chromosome pGXM05"/>
</dbReference>